<keyword evidence="3" id="KW-0547">Nucleotide-binding</keyword>
<dbReference type="InterPro" id="IPR017871">
    <property type="entry name" value="ABC_transporter-like_CS"/>
</dbReference>
<keyword evidence="8" id="KW-1185">Reference proteome</keyword>
<evidence type="ECO:0000256" key="5">
    <source>
        <dbReference type="ARBA" id="ARBA00022970"/>
    </source>
</evidence>
<dbReference type="CDD" id="cd03224">
    <property type="entry name" value="ABC_TM1139_LivF_branched"/>
    <property type="match status" value="1"/>
</dbReference>
<dbReference type="Pfam" id="PF00005">
    <property type="entry name" value="ABC_tran"/>
    <property type="match status" value="1"/>
</dbReference>
<dbReference type="GO" id="GO:0005524">
    <property type="term" value="F:ATP binding"/>
    <property type="evidence" value="ECO:0007669"/>
    <property type="project" value="UniProtKB-KW"/>
</dbReference>
<evidence type="ECO:0000313" key="8">
    <source>
        <dbReference type="Proteomes" id="UP001163687"/>
    </source>
</evidence>
<accession>A0AA35CKA1</accession>
<dbReference type="PROSITE" id="PS50893">
    <property type="entry name" value="ABC_TRANSPORTER_2"/>
    <property type="match status" value="1"/>
</dbReference>
<dbReference type="GO" id="GO:0016887">
    <property type="term" value="F:ATP hydrolysis activity"/>
    <property type="evidence" value="ECO:0007669"/>
    <property type="project" value="InterPro"/>
</dbReference>
<sequence>MPLLEVSNLEVRYGDVSALRGISLRVEEGEIVSIVGANGAGKTTLINTLSGLLKPSGGSIRFLGQDITDTEPHDRVPMGIVQVPEGRRLFPLMTVMENLLLGSHAPSARAKREETLGWVFKLLPRLEERKGQIARTLSGGEQQMVAIGRALMSQPKLLMLDEPSLGLAPAIVEQIFDLIRQISREGVTVLLVEQNVHHSLELSHRGYVLEHGSIVLEGTGRELLGNDHVRKAYLGM</sequence>
<reference evidence="7" key="1">
    <citation type="submission" date="2022-03" db="EMBL/GenBank/DDBJ databases">
        <title>Complete genome sequence of Caldinitratiruptor microaerophilus.</title>
        <authorList>
            <person name="Mukaiyama R."/>
            <person name="Nishiyama T."/>
            <person name="Ueda K."/>
        </authorList>
    </citation>
    <scope>NUCLEOTIDE SEQUENCE</scope>
    <source>
        <strain evidence="7">JCM 16183</strain>
    </source>
</reference>
<keyword evidence="4 7" id="KW-0067">ATP-binding</keyword>
<comment type="similarity">
    <text evidence="1">Belongs to the ABC transporter superfamily.</text>
</comment>
<dbReference type="GO" id="GO:0015658">
    <property type="term" value="F:branched-chain amino acid transmembrane transporter activity"/>
    <property type="evidence" value="ECO:0007669"/>
    <property type="project" value="InterPro"/>
</dbReference>
<dbReference type="InterPro" id="IPR030660">
    <property type="entry name" value="ABC_branched_ATPase_LivF/BraG"/>
</dbReference>
<dbReference type="GO" id="GO:0015807">
    <property type="term" value="P:L-amino acid transport"/>
    <property type="evidence" value="ECO:0007669"/>
    <property type="project" value="TreeGrafter"/>
</dbReference>
<organism evidence="7 8">
    <name type="scientific">Caldinitratiruptor microaerophilus</name>
    <dbReference type="NCBI Taxonomy" id="671077"/>
    <lineage>
        <taxon>Bacteria</taxon>
        <taxon>Bacillati</taxon>
        <taxon>Bacillota</taxon>
        <taxon>Clostridia</taxon>
        <taxon>Eubacteriales</taxon>
        <taxon>Symbiobacteriaceae</taxon>
        <taxon>Caldinitratiruptor</taxon>
    </lineage>
</organism>
<dbReference type="AlphaFoldDB" id="A0AA35CKA1"/>
<evidence type="ECO:0000256" key="4">
    <source>
        <dbReference type="ARBA" id="ARBA00022840"/>
    </source>
</evidence>
<dbReference type="EMBL" id="AP025628">
    <property type="protein sequence ID" value="BDG59067.1"/>
    <property type="molecule type" value="Genomic_DNA"/>
</dbReference>
<keyword evidence="5" id="KW-0029">Amino-acid transport</keyword>
<dbReference type="PIRSF" id="PIRSF039137">
    <property type="entry name" value="ABC_branched_ATPase"/>
    <property type="match status" value="1"/>
</dbReference>
<dbReference type="InterPro" id="IPR052156">
    <property type="entry name" value="BCAA_Transport_ATP-bd_LivF"/>
</dbReference>
<proteinExistence type="inferred from homology"/>
<dbReference type="PROSITE" id="PS00211">
    <property type="entry name" value="ABC_TRANSPORTER_1"/>
    <property type="match status" value="1"/>
</dbReference>
<dbReference type="KEGG" id="cmic:caldi_01570"/>
<evidence type="ECO:0000256" key="1">
    <source>
        <dbReference type="ARBA" id="ARBA00005417"/>
    </source>
</evidence>
<evidence type="ECO:0000256" key="3">
    <source>
        <dbReference type="ARBA" id="ARBA00022741"/>
    </source>
</evidence>
<dbReference type="SMART" id="SM00382">
    <property type="entry name" value="AAA"/>
    <property type="match status" value="1"/>
</dbReference>
<evidence type="ECO:0000313" key="7">
    <source>
        <dbReference type="EMBL" id="BDG59067.1"/>
    </source>
</evidence>
<evidence type="ECO:0000256" key="2">
    <source>
        <dbReference type="ARBA" id="ARBA00022448"/>
    </source>
</evidence>
<gene>
    <name evidence="7" type="primary">livF</name>
    <name evidence="7" type="ORF">caldi_01570</name>
</gene>
<dbReference type="Proteomes" id="UP001163687">
    <property type="component" value="Chromosome"/>
</dbReference>
<dbReference type="PANTHER" id="PTHR43820">
    <property type="entry name" value="HIGH-AFFINITY BRANCHED-CHAIN AMINO ACID TRANSPORT ATP-BINDING PROTEIN LIVF"/>
    <property type="match status" value="1"/>
</dbReference>
<dbReference type="PANTHER" id="PTHR43820:SF4">
    <property type="entry name" value="HIGH-AFFINITY BRANCHED-CHAIN AMINO ACID TRANSPORT ATP-BINDING PROTEIN LIVF"/>
    <property type="match status" value="1"/>
</dbReference>
<evidence type="ECO:0000259" key="6">
    <source>
        <dbReference type="PROSITE" id="PS50893"/>
    </source>
</evidence>
<dbReference type="InterPro" id="IPR003593">
    <property type="entry name" value="AAA+_ATPase"/>
</dbReference>
<name>A0AA35CKA1_9FIRM</name>
<protein>
    <submittedName>
        <fullName evidence="7">ABC transporter ATP-binding protein</fullName>
    </submittedName>
</protein>
<dbReference type="SUPFAM" id="SSF52540">
    <property type="entry name" value="P-loop containing nucleoside triphosphate hydrolases"/>
    <property type="match status" value="1"/>
</dbReference>
<keyword evidence="2" id="KW-0813">Transport</keyword>
<dbReference type="InterPro" id="IPR003439">
    <property type="entry name" value="ABC_transporter-like_ATP-bd"/>
</dbReference>
<dbReference type="InterPro" id="IPR027417">
    <property type="entry name" value="P-loop_NTPase"/>
</dbReference>
<feature type="domain" description="ABC transporter" evidence="6">
    <location>
        <begin position="4"/>
        <end position="236"/>
    </location>
</feature>
<dbReference type="Gene3D" id="3.40.50.300">
    <property type="entry name" value="P-loop containing nucleotide triphosphate hydrolases"/>
    <property type="match status" value="1"/>
</dbReference>